<evidence type="ECO:0000313" key="2">
    <source>
        <dbReference type="Proteomes" id="UP000185207"/>
    </source>
</evidence>
<dbReference type="Proteomes" id="UP000185207">
    <property type="component" value="Unassembled WGS sequence"/>
</dbReference>
<name>A0A1N6EQF8_9FLAO</name>
<gene>
    <name evidence="1" type="ORF">SAMN05444409_0786</name>
</gene>
<evidence type="ECO:0000313" key="1">
    <source>
        <dbReference type="EMBL" id="SIN85276.1"/>
    </source>
</evidence>
<accession>A0A1N6EQF8</accession>
<dbReference type="EMBL" id="FSRK01000001">
    <property type="protein sequence ID" value="SIN85276.1"/>
    <property type="molecule type" value="Genomic_DNA"/>
</dbReference>
<protein>
    <submittedName>
        <fullName evidence="1">Uncharacterized protein</fullName>
    </submittedName>
</protein>
<reference evidence="2" key="1">
    <citation type="submission" date="2016-11" db="EMBL/GenBank/DDBJ databases">
        <authorList>
            <person name="Varghese N."/>
            <person name="Submissions S."/>
        </authorList>
    </citation>
    <scope>NUCLEOTIDE SEQUENCE [LARGE SCALE GENOMIC DNA]</scope>
    <source>
        <strain evidence="2">DSM 27623</strain>
    </source>
</reference>
<dbReference type="AlphaFoldDB" id="A0A1N6EQF8"/>
<organism evidence="1 2">
    <name type="scientific">Epilithonimonas zeae</name>
    <dbReference type="NCBI Taxonomy" id="1416779"/>
    <lineage>
        <taxon>Bacteria</taxon>
        <taxon>Pseudomonadati</taxon>
        <taxon>Bacteroidota</taxon>
        <taxon>Flavobacteriia</taxon>
        <taxon>Flavobacteriales</taxon>
        <taxon>Weeksellaceae</taxon>
        <taxon>Chryseobacterium group</taxon>
        <taxon>Epilithonimonas</taxon>
    </lineage>
</organism>
<keyword evidence="2" id="KW-1185">Reference proteome</keyword>
<proteinExistence type="predicted"/>
<sequence length="42" mass="5015">MDSSVKNELTSAIRITWIDPNNMLYINQNKIVDRCIDFYKHN</sequence>